<dbReference type="InterPro" id="IPR004263">
    <property type="entry name" value="Exostosin"/>
</dbReference>
<dbReference type="AlphaFoldDB" id="A0AAJ6XQC1"/>
<dbReference type="RefSeq" id="XP_011027383.1">
    <property type="nucleotide sequence ID" value="XM_011029081.1"/>
</dbReference>
<dbReference type="PANTHER" id="PTHR11062">
    <property type="entry name" value="EXOSTOSIN HEPARAN SULFATE GLYCOSYLTRANSFERASE -RELATED"/>
    <property type="match status" value="1"/>
</dbReference>
<feature type="region of interest" description="Disordered" evidence="6">
    <location>
        <begin position="1"/>
        <end position="21"/>
    </location>
</feature>
<protein>
    <submittedName>
        <fullName evidence="9">Probable glucuronoxylan glucuronosyltransferase F8H isoform X2</fullName>
    </submittedName>
</protein>
<evidence type="ECO:0000256" key="4">
    <source>
        <dbReference type="ARBA" id="ARBA00022968"/>
    </source>
</evidence>
<proteinExistence type="inferred from homology"/>
<keyword evidence="4" id="KW-0735">Signal-anchor</keyword>
<evidence type="ECO:0000313" key="9">
    <source>
        <dbReference type="RefSeq" id="XP_011027383.1"/>
    </source>
</evidence>
<dbReference type="Pfam" id="PF03016">
    <property type="entry name" value="Exostosin_GT47"/>
    <property type="match status" value="1"/>
</dbReference>
<accession>A0AAJ6XQC1</accession>
<reference evidence="9" key="1">
    <citation type="submission" date="2025-08" db="UniProtKB">
        <authorList>
            <consortium name="RefSeq"/>
        </authorList>
    </citation>
    <scope>IDENTIFICATION</scope>
</reference>
<dbReference type="GO" id="GO:0016757">
    <property type="term" value="F:glycosyltransferase activity"/>
    <property type="evidence" value="ECO:0007669"/>
    <property type="project" value="UniProtKB-KW"/>
</dbReference>
<keyword evidence="3" id="KW-0808">Transferase</keyword>
<evidence type="ECO:0000256" key="3">
    <source>
        <dbReference type="ARBA" id="ARBA00022676"/>
    </source>
</evidence>
<evidence type="ECO:0000256" key="2">
    <source>
        <dbReference type="ARBA" id="ARBA00010271"/>
    </source>
</evidence>
<gene>
    <name evidence="9" type="primary">LOC105127701</name>
</gene>
<evidence type="ECO:0000256" key="6">
    <source>
        <dbReference type="SAM" id="MobiDB-lite"/>
    </source>
</evidence>
<keyword evidence="8" id="KW-1185">Reference proteome</keyword>
<evidence type="ECO:0000256" key="1">
    <source>
        <dbReference type="ARBA" id="ARBA00004323"/>
    </source>
</evidence>
<sequence>MGSPNNKPARIFSPHNHTSPPCTRTHQIGALLLIATTFFLTRLFDQAFPTCPPSSLNNDHSSPNVVHVSDGGSLSWPQRGYGSHHSLKIYVYEEDEIDGLKELLRGRDGKISADACLKGQWGTQVKIHGLLLESRFRTRKKEEADLFFVPAYVKCVRMMGGLNDKEINHTYVKVLSQMPYFRRSGGRDHIFVFPSGAGAHLFRSWATYINRSIILTPEADRTDKKDTSAFNTWKDIIIPGNVEDGMTKRGLAMVQPLPLSKRKYLANYLGRAQGKVGRLKLIELAKQYPDKECVPVILSDQAEFPFQNVTDYTQISIKWPSTRIGLELLEYLESIPDENIEQMIAAGRQIRCLWVYAPEFESCSAMQGIMWELQRKVRQFHQSAETFWLHNRTIVDRHLVEFSSWVPPMPLP</sequence>
<keyword evidence="4" id="KW-0812">Transmembrane</keyword>
<evidence type="ECO:0000259" key="7">
    <source>
        <dbReference type="Pfam" id="PF03016"/>
    </source>
</evidence>
<evidence type="ECO:0000256" key="5">
    <source>
        <dbReference type="ARBA" id="ARBA00023034"/>
    </source>
</evidence>
<dbReference type="GeneID" id="105127701"/>
<comment type="similarity">
    <text evidence="2">Belongs to the glycosyltransferase 47 family.</text>
</comment>
<name>A0AAJ6XQC1_POPEU</name>
<organism evidence="8 9">
    <name type="scientific">Populus euphratica</name>
    <name type="common">Euphrates poplar</name>
    <dbReference type="NCBI Taxonomy" id="75702"/>
    <lineage>
        <taxon>Eukaryota</taxon>
        <taxon>Viridiplantae</taxon>
        <taxon>Streptophyta</taxon>
        <taxon>Embryophyta</taxon>
        <taxon>Tracheophyta</taxon>
        <taxon>Spermatophyta</taxon>
        <taxon>Magnoliopsida</taxon>
        <taxon>eudicotyledons</taxon>
        <taxon>Gunneridae</taxon>
        <taxon>Pentapetalae</taxon>
        <taxon>rosids</taxon>
        <taxon>fabids</taxon>
        <taxon>Malpighiales</taxon>
        <taxon>Salicaceae</taxon>
        <taxon>Saliceae</taxon>
        <taxon>Populus</taxon>
    </lineage>
</organism>
<keyword evidence="5" id="KW-0333">Golgi apparatus</keyword>
<dbReference type="Proteomes" id="UP000694918">
    <property type="component" value="Unplaced"/>
</dbReference>
<keyword evidence="3" id="KW-0328">Glycosyltransferase</keyword>
<dbReference type="InterPro" id="IPR040911">
    <property type="entry name" value="Exostosin_GT47"/>
</dbReference>
<dbReference type="GO" id="GO:0000139">
    <property type="term" value="C:Golgi membrane"/>
    <property type="evidence" value="ECO:0007669"/>
    <property type="project" value="UniProtKB-SubCell"/>
</dbReference>
<feature type="domain" description="Exostosin GT47" evidence="7">
    <location>
        <begin position="85"/>
        <end position="239"/>
    </location>
</feature>
<comment type="subcellular location">
    <subcellularLocation>
        <location evidence="1">Golgi apparatus membrane</location>
        <topology evidence="1">Single-pass type II membrane protein</topology>
    </subcellularLocation>
</comment>
<dbReference type="PANTHER" id="PTHR11062:SF281">
    <property type="entry name" value="EXOSTOSIN-LIKE 2"/>
    <property type="match status" value="1"/>
</dbReference>
<evidence type="ECO:0000313" key="8">
    <source>
        <dbReference type="Proteomes" id="UP000694918"/>
    </source>
</evidence>